<dbReference type="PANTHER" id="PTHR43756:SF5">
    <property type="entry name" value="CHOLINE MONOOXYGENASE, CHLOROPLASTIC"/>
    <property type="match status" value="1"/>
</dbReference>
<dbReference type="InterPro" id="IPR001663">
    <property type="entry name" value="Rng_hydr_dOase-A"/>
</dbReference>
<evidence type="ECO:0000256" key="2">
    <source>
        <dbReference type="ARBA" id="ARBA00022723"/>
    </source>
</evidence>
<dbReference type="EMBL" id="UINC01093760">
    <property type="protein sequence ID" value="SVC48434.1"/>
    <property type="molecule type" value="Genomic_DNA"/>
</dbReference>
<evidence type="ECO:0000256" key="5">
    <source>
        <dbReference type="ARBA" id="ARBA00023014"/>
    </source>
</evidence>
<evidence type="ECO:0000256" key="3">
    <source>
        <dbReference type="ARBA" id="ARBA00023002"/>
    </source>
</evidence>
<dbReference type="GO" id="GO:0046872">
    <property type="term" value="F:metal ion binding"/>
    <property type="evidence" value="ECO:0007669"/>
    <property type="project" value="UniProtKB-KW"/>
</dbReference>
<organism evidence="7">
    <name type="scientific">marine metagenome</name>
    <dbReference type="NCBI Taxonomy" id="408172"/>
    <lineage>
        <taxon>unclassified sequences</taxon>
        <taxon>metagenomes</taxon>
        <taxon>ecological metagenomes</taxon>
    </lineage>
</organism>
<dbReference type="GO" id="GO:0051537">
    <property type="term" value="F:2 iron, 2 sulfur cluster binding"/>
    <property type="evidence" value="ECO:0007669"/>
    <property type="project" value="UniProtKB-KW"/>
</dbReference>
<dbReference type="SUPFAM" id="SSF50022">
    <property type="entry name" value="ISP domain"/>
    <property type="match status" value="1"/>
</dbReference>
<dbReference type="PANTHER" id="PTHR43756">
    <property type="entry name" value="CHOLINE MONOOXYGENASE, CHLOROPLASTIC"/>
    <property type="match status" value="1"/>
</dbReference>
<dbReference type="InterPro" id="IPR017941">
    <property type="entry name" value="Rieske_2Fe-2S"/>
</dbReference>
<keyword evidence="5" id="KW-0411">Iron-sulfur</keyword>
<accession>A0A382MHJ2</accession>
<feature type="domain" description="Rieske" evidence="6">
    <location>
        <begin position="42"/>
        <end position="142"/>
    </location>
</feature>
<dbReference type="GO" id="GO:0016491">
    <property type="term" value="F:oxidoreductase activity"/>
    <property type="evidence" value="ECO:0007669"/>
    <property type="project" value="UniProtKB-KW"/>
</dbReference>
<evidence type="ECO:0000256" key="1">
    <source>
        <dbReference type="ARBA" id="ARBA00022714"/>
    </source>
</evidence>
<keyword evidence="3" id="KW-0560">Oxidoreductase</keyword>
<evidence type="ECO:0000313" key="7">
    <source>
        <dbReference type="EMBL" id="SVC48434.1"/>
    </source>
</evidence>
<dbReference type="PROSITE" id="PS51296">
    <property type="entry name" value="RIESKE"/>
    <property type="match status" value="1"/>
</dbReference>
<proteinExistence type="predicted"/>
<protein>
    <recommendedName>
        <fullName evidence="6">Rieske domain-containing protein</fullName>
    </recommendedName>
</protein>
<keyword evidence="2" id="KW-0479">Metal-binding</keyword>
<reference evidence="7" key="1">
    <citation type="submission" date="2018-05" db="EMBL/GenBank/DDBJ databases">
        <authorList>
            <person name="Lanie J.A."/>
            <person name="Ng W.-L."/>
            <person name="Kazmierczak K.M."/>
            <person name="Andrzejewski T.M."/>
            <person name="Davidsen T.M."/>
            <person name="Wayne K.J."/>
            <person name="Tettelin H."/>
            <person name="Glass J.I."/>
            <person name="Rusch D."/>
            <person name="Podicherti R."/>
            <person name="Tsui H.-C.T."/>
            <person name="Winkler M.E."/>
        </authorList>
    </citation>
    <scope>NUCLEOTIDE SEQUENCE</scope>
</reference>
<sequence>MANTNTSKSDKSSVLQPSLPAELYLDPVVYQNELRKIWYRQWFYAGRTDQLPSPGDYMLHTIGNQSIIVTRNEKGRIGAFHNTCRHRGSALCQAQQGQFKQGQIICPYHRWSYSLTGDLLNTPFLDLADANRNFSLYPVQCQ</sequence>
<name>A0A382MHJ2_9ZZZZ</name>
<evidence type="ECO:0000259" key="6">
    <source>
        <dbReference type="PROSITE" id="PS51296"/>
    </source>
</evidence>
<evidence type="ECO:0000256" key="4">
    <source>
        <dbReference type="ARBA" id="ARBA00023004"/>
    </source>
</evidence>
<dbReference type="Gene3D" id="2.102.10.10">
    <property type="entry name" value="Rieske [2Fe-2S] iron-sulphur domain"/>
    <property type="match status" value="1"/>
</dbReference>
<dbReference type="PRINTS" id="PR00090">
    <property type="entry name" value="RNGDIOXGNASE"/>
</dbReference>
<dbReference type="Pfam" id="PF00355">
    <property type="entry name" value="Rieske"/>
    <property type="match status" value="1"/>
</dbReference>
<dbReference type="InterPro" id="IPR036922">
    <property type="entry name" value="Rieske_2Fe-2S_sf"/>
</dbReference>
<feature type="non-terminal residue" evidence="7">
    <location>
        <position position="142"/>
    </location>
</feature>
<keyword evidence="1" id="KW-0001">2Fe-2S</keyword>
<dbReference type="CDD" id="cd03469">
    <property type="entry name" value="Rieske_RO_Alpha_N"/>
    <property type="match status" value="1"/>
</dbReference>
<dbReference type="AlphaFoldDB" id="A0A382MHJ2"/>
<dbReference type="Gene3D" id="3.90.380.10">
    <property type="entry name" value="Naphthalene 1,2-dioxygenase Alpha Subunit, Chain A, domain 1"/>
    <property type="match status" value="1"/>
</dbReference>
<keyword evidence="4" id="KW-0408">Iron</keyword>
<gene>
    <name evidence="7" type="ORF">METZ01_LOCUS301288</name>
</gene>